<dbReference type="InterPro" id="IPR029058">
    <property type="entry name" value="AB_hydrolase_fold"/>
</dbReference>
<dbReference type="GeneID" id="93662626"/>
<dbReference type="Gene3D" id="3.40.50.1820">
    <property type="entry name" value="alpha/beta hydrolase"/>
    <property type="match status" value="1"/>
</dbReference>
<dbReference type="PANTHER" id="PTHR48098">
    <property type="entry name" value="ENTEROCHELIN ESTERASE-RELATED"/>
    <property type="match status" value="1"/>
</dbReference>
<dbReference type="EMBL" id="LT965928">
    <property type="protein sequence ID" value="SOU39983.1"/>
    <property type="molecule type" value="Genomic_DNA"/>
</dbReference>
<dbReference type="AlphaFoldDB" id="A0A2K4X6R5"/>
<keyword evidence="1" id="KW-0732">Signal</keyword>
<dbReference type="Pfam" id="PF00756">
    <property type="entry name" value="Esterase"/>
    <property type="match status" value="1"/>
</dbReference>
<dbReference type="EC" id="3.1.1.-" evidence="2"/>
<dbReference type="GO" id="GO:0016787">
    <property type="term" value="F:hydrolase activity"/>
    <property type="evidence" value="ECO:0007669"/>
    <property type="project" value="UniProtKB-KW"/>
</dbReference>
<feature type="chain" id="PRO_5014431769" evidence="1">
    <location>
        <begin position="21"/>
        <end position="315"/>
    </location>
</feature>
<evidence type="ECO:0000313" key="3">
    <source>
        <dbReference type="Proteomes" id="UP000238288"/>
    </source>
</evidence>
<dbReference type="SUPFAM" id="SSF53474">
    <property type="entry name" value="alpha/beta-Hydrolases"/>
    <property type="match status" value="1"/>
</dbReference>
<protein>
    <submittedName>
        <fullName evidence="2">Carbohydrate esterase, family CE1</fullName>
        <ecNumber evidence="2">3.1.1.-</ecNumber>
    </submittedName>
</protein>
<keyword evidence="2" id="KW-0378">Hydrolase</keyword>
<organism evidence="2 3">
    <name type="scientific">Pseudoalteromonas carrageenovora IAM 12662</name>
    <dbReference type="NCBI Taxonomy" id="1314868"/>
    <lineage>
        <taxon>Bacteria</taxon>
        <taxon>Pseudomonadati</taxon>
        <taxon>Pseudomonadota</taxon>
        <taxon>Gammaproteobacteria</taxon>
        <taxon>Alteromonadales</taxon>
        <taxon>Pseudoalteromonadaceae</taxon>
        <taxon>Pseudoalteromonas</taxon>
    </lineage>
</organism>
<dbReference type="Proteomes" id="UP000238288">
    <property type="component" value="Chromosome PCAR9a"/>
</dbReference>
<accession>A0A2K4X6R5</accession>
<dbReference type="InterPro" id="IPR000801">
    <property type="entry name" value="Esterase-like"/>
</dbReference>
<evidence type="ECO:0000256" key="1">
    <source>
        <dbReference type="SAM" id="SignalP"/>
    </source>
</evidence>
<dbReference type="InterPro" id="IPR050583">
    <property type="entry name" value="Mycobacterial_A85_antigen"/>
</dbReference>
<reference evidence="2 3" key="1">
    <citation type="submission" date="2017-11" db="EMBL/GenBank/DDBJ databases">
        <authorList>
            <person name="Han C.G."/>
        </authorList>
    </citation>
    <scope>NUCLEOTIDE SEQUENCE [LARGE SCALE GENOMIC DNA]</scope>
    <source>
        <strain evidence="3">ATCC 43555</strain>
    </source>
</reference>
<dbReference type="PANTHER" id="PTHR48098:SF6">
    <property type="entry name" value="FERRI-BACILLIBACTIN ESTERASE BESA"/>
    <property type="match status" value="1"/>
</dbReference>
<evidence type="ECO:0000313" key="2">
    <source>
        <dbReference type="EMBL" id="SOU39983.1"/>
    </source>
</evidence>
<feature type="signal peptide" evidence="1">
    <location>
        <begin position="1"/>
        <end position="20"/>
    </location>
</feature>
<name>A0A2K4X6R5_PSEVC</name>
<dbReference type="OrthoDB" id="9784036at2"/>
<dbReference type="RefSeq" id="WP_104642079.1">
    <property type="nucleotide sequence ID" value="NZ_LT965928.1"/>
</dbReference>
<gene>
    <name evidence="2" type="ORF">PCAR9_A20410</name>
</gene>
<sequence>MKLVALLFSLSIFVVHTSYANTPKVQVSKGHIEVIDNIESQFVKNRFLNVWLPPGYSKNTTYDVLYMHDGRMLFDANSTWNKQEWRVDEVAGSLIEQGKVRPFIVVGIPNAVENRHSEYYPQQPFEALSKQKQNALYQLEKYPGHKLFASKVYSDSYSRFLVKEVIPYIESNYNVNKGAQHRYIGGSSMGGLISWYTLLNYPNEFSGAICMSTHWPGIFSHDDEVFAEFQNYIANNIAKLSNQKVYFDYGDSTLDAMYPKLQAQIDDLFMAQQYPAKLWQSQYFPGEDHTENAWAKRLHIPLEFMFRKTKQAAAE</sequence>
<proteinExistence type="predicted"/>